<feature type="domain" description="Gamma tubulin complex component C-terminal" evidence="8">
    <location>
        <begin position="488"/>
        <end position="836"/>
    </location>
</feature>
<dbReference type="Proteomes" id="UP000008783">
    <property type="component" value="Unassembled WGS sequence"/>
</dbReference>
<keyword evidence="3" id="KW-0963">Cytoplasm</keyword>
<dbReference type="PANTHER" id="PTHR19302">
    <property type="entry name" value="GAMMA TUBULIN COMPLEX PROTEIN"/>
    <property type="match status" value="1"/>
</dbReference>
<feature type="coiled-coil region" evidence="6">
    <location>
        <begin position="9"/>
        <end position="36"/>
    </location>
</feature>
<evidence type="ECO:0000256" key="5">
    <source>
        <dbReference type="ARBA" id="ARBA00023212"/>
    </source>
</evidence>
<evidence type="ECO:0000256" key="6">
    <source>
        <dbReference type="SAM" id="Coils"/>
    </source>
</evidence>
<organism evidence="10 11">
    <name type="scientific">Puccinia graminis f. sp. tritici (strain CRL 75-36-700-3 / race SCCL)</name>
    <name type="common">Black stem rust fungus</name>
    <dbReference type="NCBI Taxonomy" id="418459"/>
    <lineage>
        <taxon>Eukaryota</taxon>
        <taxon>Fungi</taxon>
        <taxon>Dikarya</taxon>
        <taxon>Basidiomycota</taxon>
        <taxon>Pucciniomycotina</taxon>
        <taxon>Pucciniomycetes</taxon>
        <taxon>Pucciniales</taxon>
        <taxon>Pucciniaceae</taxon>
        <taxon>Puccinia</taxon>
    </lineage>
</organism>
<dbReference type="GO" id="GO:0044732">
    <property type="term" value="C:mitotic spindle pole body"/>
    <property type="evidence" value="ECO:0000318"/>
    <property type="project" value="GO_Central"/>
</dbReference>
<dbReference type="GO" id="GO:0000278">
    <property type="term" value="P:mitotic cell cycle"/>
    <property type="evidence" value="ECO:0000318"/>
    <property type="project" value="GO_Central"/>
</dbReference>
<dbReference type="EMBL" id="DS178297">
    <property type="protein sequence ID" value="EFP85980.1"/>
    <property type="molecule type" value="Genomic_DNA"/>
</dbReference>
<dbReference type="GO" id="GO:0043015">
    <property type="term" value="F:gamma-tubulin binding"/>
    <property type="evidence" value="ECO:0000318"/>
    <property type="project" value="GO_Central"/>
</dbReference>
<evidence type="ECO:0000256" key="7">
    <source>
        <dbReference type="SAM" id="MobiDB-lite"/>
    </source>
</evidence>
<proteinExistence type="inferred from homology"/>
<sequence length="897" mass="102601">MENNNNKQLKHLKELIRRITNNNQQQQQQYSVYQQKLNNNNPTTTTTTTNQSLNTIAEQIKQHLQLDPNQPIQAIQHFTSLLTRLSPLSHPKEKTATLKFLLALAPKQQQQQQKQQQQEPPTIIERLPSTETTQPQPSAAQRLKQYRKQHAYPAHLPEHLLLRDMIYLLQGIDGRYIYFKSSNSEDESWEEGGIGFKEPTHHQLITLPQRDLILKLTELGWLYKKIERAIDQPEANIGTVQQAFAFALKEELGTYYRAIAIIQSHLSSDPSTTLSSKALLLHLTPTVLRLRMSAALISATKGIRGGQMISVLHSYTDHGDPVVHLFTSNLLEKVSVPWFKTLVSWMWDGELVDPIEEFFIILNPAFDRKTNNNHHLHNNLDQLDHLHQLPGDGSNVWQKKFSFRKEMIPSFISEGFARKIFSTGKSLNFIRHSCGDYEWHQTRSNIYQASSKASLHYKDITGLQQTIDSTYSIATRQLFNIFFVKLKLLDHFKAVKDYLLLGRGDFISLLIETLGPSLNKPANTLYRHNLTATLESAIRATSDERLLLNRLDVRMLEFSPAESGWDVFMLEYKTEKPLDVVLSASAMEKYMRMFRLLWKMKRLEYSLDRAWKVVILGVNRALKHLHCLRGDFHKARLVISEMIHFIRQLQSYCHLEVIDCGWQEFEKKLTTEGGDLDSLIEGHAAYLDRLVSKGLLLSTRVGKENTCLLLAEACFKVILEFKDSIDNLYAYGLSKSARLATDQQGTKSKRPKYEDSEEEGGGYDSDEERRAGEGDEEEQSSADRSSEIQLESIRIQLSNHSKRFTELVLDLISSLSTQQDSDMKFLAVRLNFSLFYMRTSKSSASSSLAVPPHPSGSKTSANPIPPTSRSSVNYDSRASAPLHVHRPLSYQIPKRTN</sequence>
<dbReference type="GeneID" id="10539979"/>
<accession>E3KNV5</accession>
<reference evidence="11" key="2">
    <citation type="journal article" date="2011" name="Proc. Natl. Acad. Sci. U.S.A.">
        <title>Obligate biotrophy features unraveled by the genomic analysis of rust fungi.</title>
        <authorList>
            <person name="Duplessis S."/>
            <person name="Cuomo C.A."/>
            <person name="Lin Y.-C."/>
            <person name="Aerts A."/>
            <person name="Tisserant E."/>
            <person name="Veneault-Fourrey C."/>
            <person name="Joly D.L."/>
            <person name="Hacquard S."/>
            <person name="Amselem J."/>
            <person name="Cantarel B.L."/>
            <person name="Chiu R."/>
            <person name="Coutinho P.M."/>
            <person name="Feau N."/>
            <person name="Field M."/>
            <person name="Frey P."/>
            <person name="Gelhaye E."/>
            <person name="Goldberg J."/>
            <person name="Grabherr M.G."/>
            <person name="Kodira C.D."/>
            <person name="Kohler A."/>
            <person name="Kuees U."/>
            <person name="Lindquist E.A."/>
            <person name="Lucas S.M."/>
            <person name="Mago R."/>
            <person name="Mauceli E."/>
            <person name="Morin E."/>
            <person name="Murat C."/>
            <person name="Pangilinan J.L."/>
            <person name="Park R."/>
            <person name="Pearson M."/>
            <person name="Quesneville H."/>
            <person name="Rouhier N."/>
            <person name="Sakthikumar S."/>
            <person name="Salamov A.A."/>
            <person name="Schmutz J."/>
            <person name="Selles B."/>
            <person name="Shapiro H."/>
            <person name="Tanguay P."/>
            <person name="Tuskan G.A."/>
            <person name="Henrissat B."/>
            <person name="Van de Peer Y."/>
            <person name="Rouze P."/>
            <person name="Ellis J.G."/>
            <person name="Dodds P.N."/>
            <person name="Schein J.E."/>
            <person name="Zhong S."/>
            <person name="Hamelin R.C."/>
            <person name="Grigoriev I.V."/>
            <person name="Szabo L.J."/>
            <person name="Martin F."/>
        </authorList>
    </citation>
    <scope>NUCLEOTIDE SEQUENCE [LARGE SCALE GENOMIC DNA]</scope>
    <source>
        <strain evidence="11">CRL 75-36-700-3 / race SCCL</strain>
    </source>
</reference>
<evidence type="ECO:0000259" key="9">
    <source>
        <dbReference type="Pfam" id="PF17681"/>
    </source>
</evidence>
<feature type="compositionally biased region" description="Acidic residues" evidence="7">
    <location>
        <begin position="755"/>
        <end position="766"/>
    </location>
</feature>
<dbReference type="GO" id="GO:0031122">
    <property type="term" value="P:cytoplasmic microtubule organization"/>
    <property type="evidence" value="ECO:0000318"/>
    <property type="project" value="GO_Central"/>
</dbReference>
<dbReference type="AlphaFoldDB" id="E3KNV5"/>
<dbReference type="VEuPathDB" id="FungiDB:PGTG_11736"/>
<evidence type="ECO:0000256" key="3">
    <source>
        <dbReference type="ARBA" id="ARBA00022490"/>
    </source>
</evidence>
<protein>
    <submittedName>
        <fullName evidence="10">Uncharacterized protein</fullName>
    </submittedName>
</protein>
<dbReference type="GO" id="GO:0007020">
    <property type="term" value="P:microtubule nucleation"/>
    <property type="evidence" value="ECO:0000318"/>
    <property type="project" value="GO_Central"/>
</dbReference>
<dbReference type="OrthoDB" id="5860513at2759"/>
<dbReference type="GO" id="GO:0000922">
    <property type="term" value="C:spindle pole"/>
    <property type="evidence" value="ECO:0007669"/>
    <property type="project" value="InterPro"/>
</dbReference>
<dbReference type="STRING" id="418459.E3KNV5"/>
<dbReference type="GO" id="GO:0051225">
    <property type="term" value="P:spindle assembly"/>
    <property type="evidence" value="ECO:0000318"/>
    <property type="project" value="GO_Central"/>
</dbReference>
<keyword evidence="4" id="KW-0493">Microtubule</keyword>
<dbReference type="Pfam" id="PF04130">
    <property type="entry name" value="GCP_C_terminal"/>
    <property type="match status" value="1"/>
</dbReference>
<gene>
    <name evidence="10" type="ORF">PGTG_11736</name>
</gene>
<dbReference type="InParanoid" id="E3KNV5"/>
<dbReference type="InterPro" id="IPR042241">
    <property type="entry name" value="GCP_C_sf"/>
</dbReference>
<evidence type="ECO:0000256" key="2">
    <source>
        <dbReference type="ARBA" id="ARBA00010337"/>
    </source>
</evidence>
<dbReference type="PANTHER" id="PTHR19302:SF14">
    <property type="entry name" value="GAMMA-TUBULIN COMPLEX COMPONENT 3"/>
    <property type="match status" value="1"/>
</dbReference>
<dbReference type="KEGG" id="pgr:PGTG_11736"/>
<dbReference type="RefSeq" id="XP_003330399.1">
    <property type="nucleotide sequence ID" value="XM_003330351.2"/>
</dbReference>
<feature type="region of interest" description="Disordered" evidence="7">
    <location>
        <begin position="843"/>
        <end position="880"/>
    </location>
</feature>
<keyword evidence="5" id="KW-0206">Cytoskeleton</keyword>
<evidence type="ECO:0000256" key="1">
    <source>
        <dbReference type="ARBA" id="ARBA00004245"/>
    </source>
</evidence>
<dbReference type="eggNOG" id="KOG2000">
    <property type="taxonomic scope" value="Eukaryota"/>
</dbReference>
<evidence type="ECO:0000259" key="8">
    <source>
        <dbReference type="Pfam" id="PF04130"/>
    </source>
</evidence>
<dbReference type="FunCoup" id="E3KNV5">
    <property type="interactions" value="635"/>
</dbReference>
<dbReference type="OMA" id="MRMMSVC"/>
<dbReference type="Pfam" id="PF17681">
    <property type="entry name" value="GCP_N_terminal"/>
    <property type="match status" value="1"/>
</dbReference>
<feature type="compositionally biased region" description="Polar residues" evidence="7">
    <location>
        <begin position="856"/>
        <end position="876"/>
    </location>
</feature>
<reference key="1">
    <citation type="submission" date="2007-01" db="EMBL/GenBank/DDBJ databases">
        <title>The Genome Sequence of Puccinia graminis f. sp. tritici Strain CRL 75-36-700-3.</title>
        <authorList>
            <consortium name="The Broad Institute Genome Sequencing Platform"/>
            <person name="Birren B."/>
            <person name="Lander E."/>
            <person name="Galagan J."/>
            <person name="Nusbaum C."/>
            <person name="Devon K."/>
            <person name="Cuomo C."/>
            <person name="Jaffe D."/>
            <person name="Butler J."/>
            <person name="Alvarez P."/>
            <person name="Gnerre S."/>
            <person name="Grabherr M."/>
            <person name="Mauceli E."/>
            <person name="Brockman W."/>
            <person name="Young S."/>
            <person name="LaButti K."/>
            <person name="Sykes S."/>
            <person name="DeCaprio D."/>
            <person name="Crawford M."/>
            <person name="Koehrsen M."/>
            <person name="Engels R."/>
            <person name="Montgomery P."/>
            <person name="Pearson M."/>
            <person name="Howarth C."/>
            <person name="Larson L."/>
            <person name="White J."/>
            <person name="Zeng Q."/>
            <person name="Kodira C."/>
            <person name="Yandava C."/>
            <person name="Alvarado L."/>
            <person name="O'Leary S."/>
            <person name="Szabo L."/>
            <person name="Dean R."/>
            <person name="Schein J."/>
        </authorList>
    </citation>
    <scope>NUCLEOTIDE SEQUENCE</scope>
    <source>
        <strain>CRL 75-36-700-3</strain>
    </source>
</reference>
<keyword evidence="11" id="KW-1185">Reference proteome</keyword>
<dbReference type="InterPro" id="IPR007259">
    <property type="entry name" value="GCP"/>
</dbReference>
<dbReference type="GO" id="GO:0005874">
    <property type="term" value="C:microtubule"/>
    <property type="evidence" value="ECO:0007669"/>
    <property type="project" value="UniProtKB-KW"/>
</dbReference>
<dbReference type="HOGENOM" id="CLU_003736_2_0_1"/>
<dbReference type="GO" id="GO:0000930">
    <property type="term" value="C:gamma-tubulin complex"/>
    <property type="evidence" value="ECO:0000318"/>
    <property type="project" value="GO_Central"/>
</dbReference>
<dbReference type="InterPro" id="IPR041470">
    <property type="entry name" value="GCP_N"/>
</dbReference>
<comment type="subcellular location">
    <subcellularLocation>
        <location evidence="1">Cytoplasm</location>
        <location evidence="1">Cytoskeleton</location>
    </subcellularLocation>
</comment>
<evidence type="ECO:0000256" key="4">
    <source>
        <dbReference type="ARBA" id="ARBA00022701"/>
    </source>
</evidence>
<evidence type="ECO:0000313" key="11">
    <source>
        <dbReference type="Proteomes" id="UP000008783"/>
    </source>
</evidence>
<comment type="similarity">
    <text evidence="2">Belongs to the TUBGCP family.</text>
</comment>
<dbReference type="GO" id="GO:0051321">
    <property type="term" value="P:meiotic cell cycle"/>
    <property type="evidence" value="ECO:0000318"/>
    <property type="project" value="GO_Central"/>
</dbReference>
<feature type="domain" description="Gamma tubulin complex component protein N-terminal" evidence="9">
    <location>
        <begin position="162"/>
        <end position="484"/>
    </location>
</feature>
<keyword evidence="6" id="KW-0175">Coiled coil</keyword>
<name>E3KNV5_PUCGT</name>
<evidence type="ECO:0000313" key="10">
    <source>
        <dbReference type="EMBL" id="EFP85980.1"/>
    </source>
</evidence>
<dbReference type="InterPro" id="IPR040457">
    <property type="entry name" value="GCP_C"/>
</dbReference>
<feature type="region of interest" description="Disordered" evidence="7">
    <location>
        <begin position="742"/>
        <end position="787"/>
    </location>
</feature>
<dbReference type="Gene3D" id="1.20.120.1900">
    <property type="entry name" value="Gamma-tubulin complex, C-terminal domain"/>
    <property type="match status" value="1"/>
</dbReference>